<reference evidence="1 2" key="1">
    <citation type="submission" date="2015-09" db="EMBL/GenBank/DDBJ databases">
        <authorList>
            <consortium name="Pathogen Informatics"/>
        </authorList>
    </citation>
    <scope>NUCLEOTIDE SEQUENCE [LARGE SCALE GENOMIC DNA]</scope>
    <source>
        <strain evidence="1 2">2789STDY5834847</strain>
    </source>
</reference>
<proteinExistence type="predicted"/>
<accession>A0A174P6L4</accession>
<protein>
    <submittedName>
        <fullName evidence="1">Uncharacterized protein</fullName>
    </submittedName>
</protein>
<evidence type="ECO:0000313" key="1">
    <source>
        <dbReference type="EMBL" id="CUP54460.1"/>
    </source>
</evidence>
<dbReference type="Proteomes" id="UP000095614">
    <property type="component" value="Unassembled WGS sequence"/>
</dbReference>
<name>A0A174P6L4_BACUN</name>
<organism evidence="1 2">
    <name type="scientific">Bacteroides uniformis</name>
    <dbReference type="NCBI Taxonomy" id="820"/>
    <lineage>
        <taxon>Bacteria</taxon>
        <taxon>Pseudomonadati</taxon>
        <taxon>Bacteroidota</taxon>
        <taxon>Bacteroidia</taxon>
        <taxon>Bacteroidales</taxon>
        <taxon>Bacteroidaceae</taxon>
        <taxon>Bacteroides</taxon>
    </lineage>
</organism>
<sequence length="303" mass="35554">MENNIVCSRCGSANVRCEAMVNPNTKEFDHFTDEAFYYGWCENCGLGVALTDKEEIRNEILEKYHRFKKENACEPHYANCRIVQRDSGQVKDVRIMLSPDTGMADDGIFFYCHTLESLIGLSVPGRESFTLTECFGFALLTDREKMERQVFKHEADGKPVIVTGREVLLFYGEHYGIRPEELKQYATEYCCHIKHYREYGYPLLDRSLVKKMLEEEERITKGETRSFTLRIHFPWHVKITKEDNPEYAPYRYALNAYCLDNPQCFNRRYTTLEKALLHCLNGFNENATIKDRYRSIGEYLLQK</sequence>
<evidence type="ECO:0000313" key="2">
    <source>
        <dbReference type="Proteomes" id="UP000095614"/>
    </source>
</evidence>
<dbReference type="AlphaFoldDB" id="A0A174P6L4"/>
<dbReference type="EMBL" id="CZAF01000014">
    <property type="protein sequence ID" value="CUP54460.1"/>
    <property type="molecule type" value="Genomic_DNA"/>
</dbReference>
<gene>
    <name evidence="1" type="ORF">ERS852462_03949</name>
</gene>